<dbReference type="InterPro" id="IPR036554">
    <property type="entry name" value="GHMP_kinase_C_sf"/>
</dbReference>
<comment type="caution">
    <text evidence="7">The sequence shown here is derived from an EMBL/GenBank/DDBJ whole genome shotgun (WGS) entry which is preliminary data.</text>
</comment>
<dbReference type="InterPro" id="IPR028978">
    <property type="entry name" value="Chorismate_lyase_/UTRA_dom_sf"/>
</dbReference>
<evidence type="ECO:0000256" key="2">
    <source>
        <dbReference type="ARBA" id="ARBA00022679"/>
    </source>
</evidence>
<dbReference type="Gene3D" id="3.30.230.10">
    <property type="match status" value="1"/>
</dbReference>
<dbReference type="NCBIfam" id="TIGR00144">
    <property type="entry name" value="beta_RFAP_syn"/>
    <property type="match status" value="1"/>
</dbReference>
<dbReference type="InterPro" id="IPR014721">
    <property type="entry name" value="Ribsml_uS5_D2-typ_fold_subgr"/>
</dbReference>
<sequence>MESTVLDLINIIEKETGPLSNIERALLITDGSVTRLLEVFSNAPVGVRTICQKIIPASPDIAARLDISPDEPVNYREVDLYNKNNLNTLIHAISYAPISHLPENALVRLMNEDEPIGYIMRDEMMESRREIISLERLPSQQPGAGKPGISRVSSSISKSYRIIHNNRPIFLINEIIPENLFSERKTIRIQTPSRIHIGLLDMNGESGRVDGGAGITLDNPGFEIRISEADAFSVTSSDAKVSQNAESVIERLRANGLDIPPLHIHIDQAIPFHCGLGSGTQLALGLAAGISGFQGESYSDSYLIGLTGRGGTSGIGTKAFFQGGLIVDAGHRFGPGKSKSSFAPSSVSGGAGFAPLISRYDIPKEWNFVLAVPDGLHEIHGTDEVNIFQKCCPVPVHDVQVLSHILLMKLIPGIIEHDLDQFGTAINEFQEYGFKKCELDIQPPVIRTLMESMRDAGASGVGMSSFGPVVYGVCDTGSSSVISAAEEVMNDYSGGKTILTKGRNQGAKIVS</sequence>
<dbReference type="Gene3D" id="3.40.1410.10">
    <property type="entry name" value="Chorismate lyase-like"/>
    <property type="match status" value="1"/>
</dbReference>
<dbReference type="PANTHER" id="PTHR20861:SF6">
    <property type="entry name" value="BETA-RIBOFURANOSYLPHENOL 5'-PHOSPHATE SYNTHASE"/>
    <property type="match status" value="1"/>
</dbReference>
<evidence type="ECO:0000259" key="6">
    <source>
        <dbReference type="Pfam" id="PF08544"/>
    </source>
</evidence>
<dbReference type="GeneID" id="97611495"/>
<reference evidence="7 8" key="1">
    <citation type="submission" date="2018-05" db="EMBL/GenBank/DDBJ databases">
        <title>Draft genome of Methanospirillum stamsii Pt1.</title>
        <authorList>
            <person name="Dueholm M.S."/>
            <person name="Nielsen P.H."/>
            <person name="Bakmann L.F."/>
            <person name="Otzen D.E."/>
        </authorList>
    </citation>
    <scope>NUCLEOTIDE SEQUENCE [LARGE SCALE GENOMIC DNA]</scope>
    <source>
        <strain evidence="7 8">Pt1</strain>
    </source>
</reference>
<keyword evidence="8" id="KW-1185">Reference proteome</keyword>
<proteinExistence type="predicted"/>
<dbReference type="SUPFAM" id="SSF54211">
    <property type="entry name" value="Ribosomal protein S5 domain 2-like"/>
    <property type="match status" value="1"/>
</dbReference>
<dbReference type="Pfam" id="PF00288">
    <property type="entry name" value="GHMP_kinases_N"/>
    <property type="match status" value="1"/>
</dbReference>
<dbReference type="RefSeq" id="WP_109939457.1">
    <property type="nucleotide sequence ID" value="NZ_CP176366.1"/>
</dbReference>
<keyword evidence="4" id="KW-0067">ATP-binding</keyword>
<dbReference type="InterPro" id="IPR002800">
    <property type="entry name" value="Rv2949c-like"/>
</dbReference>
<evidence type="ECO:0000313" key="7">
    <source>
        <dbReference type="EMBL" id="PWR75879.1"/>
    </source>
</evidence>
<name>A0A2V2N7P9_9EURY</name>
<dbReference type="PANTHER" id="PTHR20861">
    <property type="entry name" value="HOMOSERINE/4-DIPHOSPHOCYTIDYL-2-C-METHYL-D-ERYTHRITOL KINASE"/>
    <property type="match status" value="1"/>
</dbReference>
<keyword evidence="1" id="KW-0028">Amino-acid biosynthesis</keyword>
<dbReference type="SUPFAM" id="SSF64288">
    <property type="entry name" value="Chorismate lyase-like"/>
    <property type="match status" value="1"/>
</dbReference>
<dbReference type="OrthoDB" id="85156at2157"/>
<dbReference type="InterPro" id="IPR020568">
    <property type="entry name" value="Ribosomal_Su5_D2-typ_SF"/>
</dbReference>
<keyword evidence="3" id="KW-0547">Nucleotide-binding</keyword>
<gene>
    <name evidence="7" type="ORF">DLD82_02100</name>
</gene>
<dbReference type="GO" id="GO:0005524">
    <property type="term" value="F:ATP binding"/>
    <property type="evidence" value="ECO:0007669"/>
    <property type="project" value="UniProtKB-KW"/>
</dbReference>
<dbReference type="InterPro" id="IPR006204">
    <property type="entry name" value="GHMP_kinase_N_dom"/>
</dbReference>
<dbReference type="Pfam" id="PF08544">
    <property type="entry name" value="GHMP_kinases_C"/>
    <property type="match status" value="1"/>
</dbReference>
<dbReference type="Pfam" id="PF01947">
    <property type="entry name" value="Rv2949c-like"/>
    <property type="match status" value="1"/>
</dbReference>
<dbReference type="GO" id="GO:0016740">
    <property type="term" value="F:transferase activity"/>
    <property type="evidence" value="ECO:0007669"/>
    <property type="project" value="UniProtKB-KW"/>
</dbReference>
<accession>A0A2V2N7P9</accession>
<dbReference type="InterPro" id="IPR053442">
    <property type="entry name" value="Beta-RFA-P_synthase"/>
</dbReference>
<dbReference type="Proteomes" id="UP000245934">
    <property type="component" value="Unassembled WGS sequence"/>
</dbReference>
<protein>
    <submittedName>
        <fullName evidence="7">DUF98 domain-containing protein</fullName>
    </submittedName>
</protein>
<evidence type="ECO:0000259" key="5">
    <source>
        <dbReference type="Pfam" id="PF00288"/>
    </source>
</evidence>
<feature type="domain" description="GHMP kinase N-terminal" evidence="5">
    <location>
        <begin position="247"/>
        <end position="314"/>
    </location>
</feature>
<evidence type="ECO:0000256" key="4">
    <source>
        <dbReference type="ARBA" id="ARBA00022840"/>
    </source>
</evidence>
<dbReference type="InterPro" id="IPR013750">
    <property type="entry name" value="GHMP_kinase_C_dom"/>
</dbReference>
<dbReference type="InterPro" id="IPR004422">
    <property type="entry name" value="RFAP_synthase"/>
</dbReference>
<evidence type="ECO:0000256" key="3">
    <source>
        <dbReference type="ARBA" id="ARBA00022741"/>
    </source>
</evidence>
<evidence type="ECO:0000256" key="1">
    <source>
        <dbReference type="ARBA" id="ARBA00022605"/>
    </source>
</evidence>
<evidence type="ECO:0000313" key="8">
    <source>
        <dbReference type="Proteomes" id="UP000245934"/>
    </source>
</evidence>
<dbReference type="EMBL" id="QGMZ01000006">
    <property type="protein sequence ID" value="PWR75879.1"/>
    <property type="molecule type" value="Genomic_DNA"/>
</dbReference>
<dbReference type="Gene3D" id="3.30.70.890">
    <property type="entry name" value="GHMP kinase, C-terminal domain"/>
    <property type="match status" value="1"/>
</dbReference>
<keyword evidence="2" id="KW-0808">Transferase</keyword>
<organism evidence="7 8">
    <name type="scientific">Methanospirillum stamsii</name>
    <dbReference type="NCBI Taxonomy" id="1277351"/>
    <lineage>
        <taxon>Archaea</taxon>
        <taxon>Methanobacteriati</taxon>
        <taxon>Methanobacteriota</taxon>
        <taxon>Stenosarchaea group</taxon>
        <taxon>Methanomicrobia</taxon>
        <taxon>Methanomicrobiales</taxon>
        <taxon>Methanospirillaceae</taxon>
        <taxon>Methanospirillum</taxon>
    </lineage>
</organism>
<dbReference type="AlphaFoldDB" id="A0A2V2N7P9"/>
<feature type="domain" description="GHMP kinase C-terminal" evidence="6">
    <location>
        <begin position="411"/>
        <end position="485"/>
    </location>
</feature>
<dbReference type="NCBIfam" id="NF040726">
    <property type="entry name" value="BetaRFA-P_synth"/>
    <property type="match status" value="1"/>
</dbReference>
<dbReference type="GO" id="GO:0008652">
    <property type="term" value="P:amino acid biosynthetic process"/>
    <property type="evidence" value="ECO:0007669"/>
    <property type="project" value="UniProtKB-KW"/>
</dbReference>